<evidence type="ECO:0000313" key="3">
    <source>
        <dbReference type="Proteomes" id="UP000266673"/>
    </source>
</evidence>
<evidence type="ECO:0000313" key="2">
    <source>
        <dbReference type="EMBL" id="RIB10609.1"/>
    </source>
</evidence>
<dbReference type="EMBL" id="QKWP01001228">
    <property type="protein sequence ID" value="RIB10609.1"/>
    <property type="molecule type" value="Genomic_DNA"/>
</dbReference>
<feature type="region of interest" description="Disordered" evidence="1">
    <location>
        <begin position="118"/>
        <end position="175"/>
    </location>
</feature>
<dbReference type="AlphaFoldDB" id="A0A397UPF9"/>
<comment type="caution">
    <text evidence="2">The sequence shown here is derived from an EMBL/GenBank/DDBJ whole genome shotgun (WGS) entry which is preliminary data.</text>
</comment>
<accession>A0A397UPF9</accession>
<feature type="region of interest" description="Disordered" evidence="1">
    <location>
        <begin position="75"/>
        <end position="103"/>
    </location>
</feature>
<feature type="compositionally biased region" description="Acidic residues" evidence="1">
    <location>
        <begin position="88"/>
        <end position="97"/>
    </location>
</feature>
<keyword evidence="3" id="KW-1185">Reference proteome</keyword>
<evidence type="ECO:0000256" key="1">
    <source>
        <dbReference type="SAM" id="MobiDB-lite"/>
    </source>
</evidence>
<reference evidence="2 3" key="1">
    <citation type="submission" date="2018-06" db="EMBL/GenBank/DDBJ databases">
        <title>Comparative genomics reveals the genomic features of Rhizophagus irregularis, R. cerebriforme, R. diaphanum and Gigaspora rosea, and their symbiotic lifestyle signature.</title>
        <authorList>
            <person name="Morin E."/>
            <person name="San Clemente H."/>
            <person name="Chen E.C.H."/>
            <person name="De La Providencia I."/>
            <person name="Hainaut M."/>
            <person name="Kuo A."/>
            <person name="Kohler A."/>
            <person name="Murat C."/>
            <person name="Tang N."/>
            <person name="Roy S."/>
            <person name="Loubradou J."/>
            <person name="Henrissat B."/>
            <person name="Grigoriev I.V."/>
            <person name="Corradi N."/>
            <person name="Roux C."/>
            <person name="Martin F.M."/>
        </authorList>
    </citation>
    <scope>NUCLEOTIDE SEQUENCE [LARGE SCALE GENOMIC DNA]</scope>
    <source>
        <strain evidence="2 3">DAOM 194757</strain>
    </source>
</reference>
<organism evidence="2 3">
    <name type="scientific">Gigaspora rosea</name>
    <dbReference type="NCBI Taxonomy" id="44941"/>
    <lineage>
        <taxon>Eukaryota</taxon>
        <taxon>Fungi</taxon>
        <taxon>Fungi incertae sedis</taxon>
        <taxon>Mucoromycota</taxon>
        <taxon>Glomeromycotina</taxon>
        <taxon>Glomeromycetes</taxon>
        <taxon>Diversisporales</taxon>
        <taxon>Gigasporaceae</taxon>
        <taxon>Gigaspora</taxon>
    </lineage>
</organism>
<sequence>MKECFQKLFTAMFSNPNDTYMFRILSKVWPDKLQTNIEMAYAIAVCQIMLHNYYEKLTMSEDTVKNRLRRNLRKIQQKKKLLPPGEGESTEDEEDEVVEKKGAEKNKKSYKYFGYKNFSSNSQSNHEATHEATPESTQEEPLEGSSTASARHLATLDEPQKGSTASAGHLATHNA</sequence>
<name>A0A397UPF9_9GLOM</name>
<gene>
    <name evidence="2" type="ORF">C2G38_2264029</name>
</gene>
<protein>
    <submittedName>
        <fullName evidence="2">Uncharacterized protein</fullName>
    </submittedName>
</protein>
<proteinExistence type="predicted"/>
<dbReference type="Proteomes" id="UP000266673">
    <property type="component" value="Unassembled WGS sequence"/>
</dbReference>